<dbReference type="AlphaFoldDB" id="A0A183I8U1"/>
<gene>
    <name evidence="1" type="ORF">SBAD_LOCUS34</name>
</gene>
<organism evidence="3">
    <name type="scientific">Soboliphyme baturini</name>
    <dbReference type="NCBI Taxonomy" id="241478"/>
    <lineage>
        <taxon>Eukaryota</taxon>
        <taxon>Metazoa</taxon>
        <taxon>Ecdysozoa</taxon>
        <taxon>Nematoda</taxon>
        <taxon>Enoplea</taxon>
        <taxon>Dorylaimia</taxon>
        <taxon>Dioctophymatida</taxon>
        <taxon>Dioctophymatoidea</taxon>
        <taxon>Soboliphymatidae</taxon>
        <taxon>Soboliphyme</taxon>
    </lineage>
</organism>
<reference evidence="3" key="1">
    <citation type="submission" date="2016-06" db="UniProtKB">
        <authorList>
            <consortium name="WormBaseParasite"/>
        </authorList>
    </citation>
    <scope>IDENTIFICATION</scope>
</reference>
<accession>A0A183I8U1</accession>
<reference evidence="1 2" key="2">
    <citation type="submission" date="2018-11" db="EMBL/GenBank/DDBJ databases">
        <authorList>
            <consortium name="Pathogen Informatics"/>
        </authorList>
    </citation>
    <scope>NUCLEOTIDE SEQUENCE [LARGE SCALE GENOMIC DNA]</scope>
</reference>
<evidence type="ECO:0000313" key="2">
    <source>
        <dbReference type="Proteomes" id="UP000270296"/>
    </source>
</evidence>
<proteinExistence type="predicted"/>
<evidence type="ECO:0000313" key="1">
    <source>
        <dbReference type="EMBL" id="VDO78847.1"/>
    </source>
</evidence>
<protein>
    <submittedName>
        <fullName evidence="3">Transposase</fullName>
    </submittedName>
</protein>
<keyword evidence="2" id="KW-1185">Reference proteome</keyword>
<sequence length="89" mass="10161">MYVQPLRHVPRCSGPPTDRQTVGRDKQVRSGWMAMGYVIKLIASPWQMSVKQIANRPPDQTSSYCVKIGENSCCRFVWPRSTVYAGLMR</sequence>
<dbReference type="WBParaSite" id="SBAD_0000004201-mRNA-1">
    <property type="protein sequence ID" value="SBAD_0000004201-mRNA-1"/>
    <property type="gene ID" value="SBAD_0000004201"/>
</dbReference>
<evidence type="ECO:0000313" key="3">
    <source>
        <dbReference type="WBParaSite" id="SBAD_0000004201-mRNA-1"/>
    </source>
</evidence>
<name>A0A183I8U1_9BILA</name>
<dbReference type="EMBL" id="UZAM01000038">
    <property type="protein sequence ID" value="VDO78847.1"/>
    <property type="molecule type" value="Genomic_DNA"/>
</dbReference>
<dbReference type="Proteomes" id="UP000270296">
    <property type="component" value="Unassembled WGS sequence"/>
</dbReference>